<dbReference type="PANTHER" id="PTHR39174">
    <property type="entry name" value="INNER MEMBRANE PROTEIN-RELATED"/>
    <property type="match status" value="1"/>
</dbReference>
<accession>A0ABU5CVA8</accession>
<keyword evidence="1" id="KW-0812">Transmembrane</keyword>
<evidence type="ECO:0000313" key="3">
    <source>
        <dbReference type="Proteomes" id="UP001275315"/>
    </source>
</evidence>
<feature type="transmembrane region" description="Helical" evidence="1">
    <location>
        <begin position="14"/>
        <end position="33"/>
    </location>
</feature>
<proteinExistence type="predicted"/>
<comment type="caution">
    <text evidence="2">The sequence shown here is derived from an EMBL/GenBank/DDBJ whole genome shotgun (WGS) entry which is preliminary data.</text>
</comment>
<name>A0ABU5CVA8_9BACI</name>
<evidence type="ECO:0000313" key="2">
    <source>
        <dbReference type="EMBL" id="MDY0410316.1"/>
    </source>
</evidence>
<dbReference type="RefSeq" id="WP_320381550.1">
    <property type="nucleotide sequence ID" value="NZ_JAWDIQ010000003.1"/>
</dbReference>
<protein>
    <submittedName>
        <fullName evidence="2">YhdT family protein</fullName>
    </submittedName>
</protein>
<dbReference type="PANTHER" id="PTHR39174:SF1">
    <property type="entry name" value="INNER MEMBRANE PROTEIN"/>
    <property type="match status" value="1"/>
</dbReference>
<reference evidence="2 3" key="1">
    <citation type="submission" date="2023-10" db="EMBL/GenBank/DDBJ databases">
        <title>Virgibacillus soli CC-YMP-6 genome.</title>
        <authorList>
            <person name="Miliotis G."/>
            <person name="Sengupta P."/>
            <person name="Hameed A."/>
            <person name="Chuvochina M."/>
            <person name="Mcdonagh F."/>
            <person name="Simpson A.C."/>
            <person name="Singh N.K."/>
            <person name="Rekha P.D."/>
            <person name="Raman K."/>
            <person name="Hugenholtz P."/>
            <person name="Venkateswaran K."/>
        </authorList>
    </citation>
    <scope>NUCLEOTIDE SEQUENCE [LARGE SCALE GENOMIC DNA]</scope>
    <source>
        <strain evidence="2 3">CC-YMP-6</strain>
    </source>
</reference>
<keyword evidence="3" id="KW-1185">Reference proteome</keyword>
<sequence>MLQKKYEKIANKEALFGVGLVIINFVWWFLFAYGLGSKDPSTYTYIMGLPAWFFYSCVVGFIVMMILVIFVVKLFFVEIPLDEEETDE</sequence>
<organism evidence="2 3">
    <name type="scientific">Paracerasibacillus soli</name>
    <dbReference type="NCBI Taxonomy" id="480284"/>
    <lineage>
        <taxon>Bacteria</taxon>
        <taxon>Bacillati</taxon>
        <taxon>Bacillota</taxon>
        <taxon>Bacilli</taxon>
        <taxon>Bacillales</taxon>
        <taxon>Bacillaceae</taxon>
        <taxon>Paracerasibacillus</taxon>
    </lineage>
</organism>
<evidence type="ECO:0000256" key="1">
    <source>
        <dbReference type="SAM" id="Phobius"/>
    </source>
</evidence>
<keyword evidence="1" id="KW-1133">Transmembrane helix</keyword>
<dbReference type="InterPro" id="IPR010398">
    <property type="entry name" value="DUF997"/>
</dbReference>
<gene>
    <name evidence="2" type="ORF">RWD45_19395</name>
</gene>
<keyword evidence="1" id="KW-0472">Membrane</keyword>
<dbReference type="Pfam" id="PF06196">
    <property type="entry name" value="DUF997"/>
    <property type="match status" value="1"/>
</dbReference>
<dbReference type="EMBL" id="JAWDIQ010000003">
    <property type="protein sequence ID" value="MDY0410316.1"/>
    <property type="molecule type" value="Genomic_DNA"/>
</dbReference>
<dbReference type="Proteomes" id="UP001275315">
    <property type="component" value="Unassembled WGS sequence"/>
</dbReference>
<feature type="transmembrane region" description="Helical" evidence="1">
    <location>
        <begin position="53"/>
        <end position="76"/>
    </location>
</feature>